<keyword evidence="9" id="KW-0902">Two-component regulatory system</keyword>
<dbReference type="GO" id="GO:0000155">
    <property type="term" value="F:phosphorelay sensor kinase activity"/>
    <property type="evidence" value="ECO:0007669"/>
    <property type="project" value="InterPro"/>
</dbReference>
<feature type="domain" description="PAC" evidence="17">
    <location>
        <begin position="509"/>
        <end position="559"/>
    </location>
</feature>
<dbReference type="Pfam" id="PF02518">
    <property type="entry name" value="HATPase_c"/>
    <property type="match status" value="1"/>
</dbReference>
<dbReference type="Pfam" id="PF00072">
    <property type="entry name" value="Response_reg"/>
    <property type="match status" value="1"/>
</dbReference>
<dbReference type="RefSeq" id="WP_057951879.1">
    <property type="nucleotide sequence ID" value="NZ_CP013118.1"/>
</dbReference>
<dbReference type="SMART" id="SM00387">
    <property type="entry name" value="HATPase_c"/>
    <property type="match status" value="1"/>
</dbReference>
<feature type="domain" description="PAC" evidence="17">
    <location>
        <begin position="256"/>
        <end position="309"/>
    </location>
</feature>
<dbReference type="InterPro" id="IPR011006">
    <property type="entry name" value="CheY-like_superfamily"/>
</dbReference>
<dbReference type="InterPro" id="IPR003594">
    <property type="entry name" value="HATPase_dom"/>
</dbReference>
<dbReference type="Gene3D" id="1.10.287.130">
    <property type="match status" value="1"/>
</dbReference>
<dbReference type="InterPro" id="IPR001610">
    <property type="entry name" value="PAC"/>
</dbReference>
<dbReference type="PROSITE" id="PS50110">
    <property type="entry name" value="RESPONSE_REGULATORY"/>
    <property type="match status" value="1"/>
</dbReference>
<evidence type="ECO:0000256" key="5">
    <source>
        <dbReference type="ARBA" id="ARBA00022679"/>
    </source>
</evidence>
<evidence type="ECO:0000259" key="16">
    <source>
        <dbReference type="PROSITE" id="PS50112"/>
    </source>
</evidence>
<dbReference type="Gene3D" id="3.30.565.10">
    <property type="entry name" value="Histidine kinase-like ATPase, C-terminal domain"/>
    <property type="match status" value="1"/>
</dbReference>
<dbReference type="CDD" id="cd00082">
    <property type="entry name" value="HisKA"/>
    <property type="match status" value="1"/>
</dbReference>
<dbReference type="InterPro" id="IPR004358">
    <property type="entry name" value="Sig_transdc_His_kin-like_C"/>
</dbReference>
<dbReference type="OrthoDB" id="9796457at2"/>
<sequence length="1476" mass="169917">MSLSNKYRKDLRKKAEAILKKQGGKNKEELGKDLESLVEELNIYHIELEEQNRELQLLQQASEEQKNKYVDLFENAPNAYLIIDTYQHIISANKKASEMLNIAQPRLKQQKLSLFLDPEYQDEFYFMLKNTLKQTKSISRQLAIINANEERKTVYCTAEAFGDHRQLLRIAMVDITTQKQLEEENTFKANILENVTDCIFTINNRGNITYWSKGAKALLGFTPEKMLNTNPAKIFPNIPPSYFSALREKSEIQLEQGFQWKAIAANKKTIWLQVKITKLNNENNTEKDTYIIVAKDITLQKNAEDALRSSKQQIEKILNSIDDRIYISDPATFEILFTNIQNEQEAEHILSQKCYKTIYEKDQQCSYCKFNNLKKISKADQIKKEIFVEQTGKYYQVVEKPITWTNNKSAIMHTLTDITDVKMSKKELLENEEMLSNLTNAANDGIIMVDKKGTIKFWNPEASNIFGFSHDEAIGKEVHQLITDSKKSSSAKEALKNLAKSGNSKKFNQTFELEARKKDGSIFTAELSLASVKLKDDLNAIGIVRDITKRKQEEMRLQESENRYRTIVDNVKEALYIHTTDGEFLDCNTALLQLTQYSYNDLQNIHPKEVIDEETGKKYFARLQKLVEKKHLTFNTTIIKKNGEKLPVEINANLIHYKGREAVLISARDITDRIIERQKLEESEKRFRTMADNIPDAIYIHNLEGQILDTNEKATEMLGYKREELLKMTPLDISAIYFNFDEYEDIVKKIEEEGLVIFEDKHLTKTNKKIPVQITSTVISYKNKPAVFSVAHDITNRKKADKSQNKLINQLNYLSKSATKFISFNDYEDIYRFLGKSLHLAIENSIIVVKKYENERFQIIDFYGENIDINIQQLKAYEKGLKTFKPDPERLKKYKSGKLEKSVDLKTLLNKKYPREFIEKINKTYQISETRVIGVTRDDVLYAGINILTEQPMDITDQEFTQALVYQASIALQRKNHENELIKAKVNAEVANNAKSAFLTNMSHEIRTPINTILGFTEILSNDITDEQQINYLKSINSSGKSLLTIINDILDLSKIESGNMPIKHDPMSIKTLINDMEFIFRAQAREKGLNFKISIDKSVPRLVKLDQPRLRQILQNLISNAIKFTYQGKVELQANTANSENDKTDLIFKVIDTGKGISRNKLNAILEPFQQEDSSDARKFEGTGMGLSIARKLTSLLNGELKIESEIDKGSVFTIHLPSIPVLETESYNVQSINTNKLKFDRERILLVEEDTNQGEIIQSMLEKHNLTVLTAETGDQAFAFANEFNPQLAIIDLSTQTHKSIGTAKDIRSLDQFSNLPIIGITRHSKQEFDGMEISKYFSDIIKPPLTKSAIFKQIMKYIECKKTLSKDDNTNTETFDFSSYETTSLENALNSLKENASPIWDLLEKRQPLNKVKSFNHVIYKTGEQEHILILKQYSKQLTESLKAFDIIQMRKLLKEYPGIIKAIEKQIDKNKK</sequence>
<dbReference type="PRINTS" id="PR00344">
    <property type="entry name" value="BCTRLSENSOR"/>
</dbReference>
<dbReference type="PROSITE" id="PS50113">
    <property type="entry name" value="PAC"/>
    <property type="match status" value="2"/>
</dbReference>
<gene>
    <name evidence="18" type="primary">luxQ_6</name>
    <name evidence="18" type="ORF">L21SP5_00652</name>
</gene>
<dbReference type="Gene3D" id="3.30.450.20">
    <property type="entry name" value="PAS domain"/>
    <property type="match status" value="5"/>
</dbReference>
<dbReference type="InterPro" id="IPR003661">
    <property type="entry name" value="HisK_dim/P_dom"/>
</dbReference>
<evidence type="ECO:0000256" key="6">
    <source>
        <dbReference type="ARBA" id="ARBA00022741"/>
    </source>
</evidence>
<evidence type="ECO:0000256" key="13">
    <source>
        <dbReference type="SAM" id="Coils"/>
    </source>
</evidence>
<keyword evidence="8" id="KW-0067">ATP-binding</keyword>
<evidence type="ECO:0000256" key="7">
    <source>
        <dbReference type="ARBA" id="ARBA00022777"/>
    </source>
</evidence>
<feature type="domain" description="PAS" evidence="16">
    <location>
        <begin position="65"/>
        <end position="135"/>
    </location>
</feature>
<dbReference type="InterPro" id="IPR000014">
    <property type="entry name" value="PAS"/>
</dbReference>
<keyword evidence="19" id="KW-1185">Reference proteome</keyword>
<dbReference type="Pfam" id="PF13188">
    <property type="entry name" value="PAS_8"/>
    <property type="match status" value="1"/>
</dbReference>
<evidence type="ECO:0000256" key="10">
    <source>
        <dbReference type="ARBA" id="ARBA00023136"/>
    </source>
</evidence>
<protein>
    <recommendedName>
        <fullName evidence="3">histidine kinase</fullName>
        <ecNumber evidence="3">2.7.13.3</ecNumber>
    </recommendedName>
</protein>
<evidence type="ECO:0000256" key="9">
    <source>
        <dbReference type="ARBA" id="ARBA00023012"/>
    </source>
</evidence>
<dbReference type="GO" id="GO:0005886">
    <property type="term" value="C:plasma membrane"/>
    <property type="evidence" value="ECO:0007669"/>
    <property type="project" value="TreeGrafter"/>
</dbReference>
<dbReference type="PROSITE" id="PS50112">
    <property type="entry name" value="PAS"/>
    <property type="match status" value="5"/>
</dbReference>
<evidence type="ECO:0000259" key="15">
    <source>
        <dbReference type="PROSITE" id="PS50110"/>
    </source>
</evidence>
<dbReference type="PANTHER" id="PTHR43047:SF72">
    <property type="entry name" value="OSMOSENSING HISTIDINE PROTEIN KINASE SLN1"/>
    <property type="match status" value="1"/>
</dbReference>
<dbReference type="InterPro" id="IPR005467">
    <property type="entry name" value="His_kinase_dom"/>
</dbReference>
<dbReference type="SUPFAM" id="SSF55785">
    <property type="entry name" value="PYP-like sensor domain (PAS domain)"/>
    <property type="match status" value="5"/>
</dbReference>
<dbReference type="Proteomes" id="UP000064893">
    <property type="component" value="Chromosome"/>
</dbReference>
<dbReference type="Gene3D" id="3.40.50.2300">
    <property type="match status" value="1"/>
</dbReference>
<keyword evidence="4 12" id="KW-0597">Phosphoprotein</keyword>
<dbReference type="InterPro" id="IPR036097">
    <property type="entry name" value="HisK_dim/P_sf"/>
</dbReference>
<dbReference type="FunFam" id="3.30.565.10:FF:000010">
    <property type="entry name" value="Sensor histidine kinase RcsC"/>
    <property type="match status" value="1"/>
</dbReference>
<keyword evidence="13" id="KW-0175">Coiled coil</keyword>
<dbReference type="FunFam" id="1.10.287.130:FF:000038">
    <property type="entry name" value="Sensory transduction histidine kinase"/>
    <property type="match status" value="1"/>
</dbReference>
<dbReference type="InterPro" id="IPR036890">
    <property type="entry name" value="HATPase_C_sf"/>
</dbReference>
<evidence type="ECO:0000259" key="14">
    <source>
        <dbReference type="PROSITE" id="PS50109"/>
    </source>
</evidence>
<dbReference type="CDD" id="cd00156">
    <property type="entry name" value="REC"/>
    <property type="match status" value="1"/>
</dbReference>
<feature type="domain" description="PAS" evidence="16">
    <location>
        <begin position="683"/>
        <end position="726"/>
    </location>
</feature>
<dbReference type="CDD" id="cd16922">
    <property type="entry name" value="HATPase_EvgS-ArcB-TorS-like"/>
    <property type="match status" value="1"/>
</dbReference>
<evidence type="ECO:0000256" key="2">
    <source>
        <dbReference type="ARBA" id="ARBA00004370"/>
    </source>
</evidence>
<dbReference type="SMART" id="SM00091">
    <property type="entry name" value="PAS"/>
    <property type="match status" value="5"/>
</dbReference>
<evidence type="ECO:0000256" key="4">
    <source>
        <dbReference type="ARBA" id="ARBA00022553"/>
    </source>
</evidence>
<evidence type="ECO:0000256" key="11">
    <source>
        <dbReference type="ARBA" id="ARBA00023306"/>
    </source>
</evidence>
<organism evidence="18 19">
    <name type="scientific">Salinivirga cyanobacteriivorans</name>
    <dbReference type="NCBI Taxonomy" id="1307839"/>
    <lineage>
        <taxon>Bacteria</taxon>
        <taxon>Pseudomonadati</taxon>
        <taxon>Bacteroidota</taxon>
        <taxon>Bacteroidia</taxon>
        <taxon>Bacteroidales</taxon>
        <taxon>Salinivirgaceae</taxon>
        <taxon>Salinivirga</taxon>
    </lineage>
</organism>
<feature type="coiled-coil region" evidence="13">
    <location>
        <begin position="34"/>
        <end position="75"/>
    </location>
</feature>
<keyword evidence="5 18" id="KW-0808">Transferase</keyword>
<evidence type="ECO:0000313" key="19">
    <source>
        <dbReference type="Proteomes" id="UP000064893"/>
    </source>
</evidence>
<feature type="domain" description="PAS" evidence="16">
    <location>
        <begin position="184"/>
        <end position="257"/>
    </location>
</feature>
<dbReference type="Pfam" id="PF00512">
    <property type="entry name" value="HisKA"/>
    <property type="match status" value="1"/>
</dbReference>
<dbReference type="InterPro" id="IPR000700">
    <property type="entry name" value="PAS-assoc_C"/>
</dbReference>
<feature type="domain" description="Response regulatory" evidence="15">
    <location>
        <begin position="1245"/>
        <end position="1361"/>
    </location>
</feature>
<dbReference type="CDD" id="cd00130">
    <property type="entry name" value="PAS"/>
    <property type="match status" value="5"/>
</dbReference>
<evidence type="ECO:0000313" key="18">
    <source>
        <dbReference type="EMBL" id="ALO14324.1"/>
    </source>
</evidence>
<dbReference type="NCBIfam" id="TIGR00229">
    <property type="entry name" value="sensory_box"/>
    <property type="match status" value="5"/>
</dbReference>
<keyword evidence="6" id="KW-0547">Nucleotide-binding</keyword>
<proteinExistence type="predicted"/>
<feature type="domain" description="PAS" evidence="16">
    <location>
        <begin position="560"/>
        <end position="630"/>
    </location>
</feature>
<reference evidence="18 19" key="1">
    <citation type="submission" date="2015-11" db="EMBL/GenBank/DDBJ databases">
        <title>Description and complete genome sequence of a novel strain predominating in hypersaline microbial mats and representing a new family of the Bacteriodetes phylum.</title>
        <authorList>
            <person name="Spring S."/>
            <person name="Bunk B."/>
            <person name="Sproer C."/>
            <person name="Klenk H.-P."/>
        </authorList>
    </citation>
    <scope>NUCLEOTIDE SEQUENCE [LARGE SCALE GENOMIC DNA]</scope>
    <source>
        <strain evidence="18 19">L21-Spi-D4</strain>
    </source>
</reference>
<feature type="modified residue" description="4-aspartylphosphate" evidence="12">
    <location>
        <position position="1294"/>
    </location>
</feature>
<name>A0A0S2HWK4_9BACT</name>
<evidence type="ECO:0000259" key="17">
    <source>
        <dbReference type="PROSITE" id="PS50113"/>
    </source>
</evidence>
<feature type="domain" description="PAS" evidence="16">
    <location>
        <begin position="431"/>
        <end position="502"/>
    </location>
</feature>
<dbReference type="PANTHER" id="PTHR43047">
    <property type="entry name" value="TWO-COMPONENT HISTIDINE PROTEIN KINASE"/>
    <property type="match status" value="1"/>
</dbReference>
<dbReference type="KEGG" id="blq:L21SP5_00652"/>
<dbReference type="InterPro" id="IPR035965">
    <property type="entry name" value="PAS-like_dom_sf"/>
</dbReference>
<keyword evidence="11" id="KW-0131">Cell cycle</keyword>
<dbReference type="SMART" id="SM00086">
    <property type="entry name" value="PAC"/>
    <property type="match status" value="4"/>
</dbReference>
<keyword evidence="7 18" id="KW-0418">Kinase</keyword>
<comment type="subcellular location">
    <subcellularLocation>
        <location evidence="2">Membrane</location>
    </subcellularLocation>
</comment>
<accession>A0A0S2HWK4</accession>
<evidence type="ECO:0000256" key="1">
    <source>
        <dbReference type="ARBA" id="ARBA00000085"/>
    </source>
</evidence>
<dbReference type="SUPFAM" id="SSF47384">
    <property type="entry name" value="Homodimeric domain of signal transducing histidine kinase"/>
    <property type="match status" value="1"/>
</dbReference>
<dbReference type="GO" id="GO:0009927">
    <property type="term" value="F:histidine phosphotransfer kinase activity"/>
    <property type="evidence" value="ECO:0007669"/>
    <property type="project" value="TreeGrafter"/>
</dbReference>
<dbReference type="SUPFAM" id="SSF52172">
    <property type="entry name" value="CheY-like"/>
    <property type="match status" value="1"/>
</dbReference>
<evidence type="ECO:0000256" key="8">
    <source>
        <dbReference type="ARBA" id="ARBA00022840"/>
    </source>
</evidence>
<dbReference type="SMART" id="SM00388">
    <property type="entry name" value="HisKA"/>
    <property type="match status" value="1"/>
</dbReference>
<evidence type="ECO:0000256" key="3">
    <source>
        <dbReference type="ARBA" id="ARBA00012438"/>
    </source>
</evidence>
<dbReference type="InterPro" id="IPR001789">
    <property type="entry name" value="Sig_transdc_resp-reg_receiver"/>
</dbReference>
<dbReference type="Pfam" id="PF13426">
    <property type="entry name" value="PAS_9"/>
    <property type="match status" value="4"/>
</dbReference>
<dbReference type="PROSITE" id="PS50109">
    <property type="entry name" value="HIS_KIN"/>
    <property type="match status" value="1"/>
</dbReference>
<comment type="catalytic activity">
    <reaction evidence="1">
        <text>ATP + protein L-histidine = ADP + protein N-phospho-L-histidine.</text>
        <dbReference type="EC" id="2.7.13.3"/>
    </reaction>
</comment>
<dbReference type="STRING" id="1307839.L21SP5_00652"/>
<feature type="domain" description="Histidine kinase" evidence="14">
    <location>
        <begin position="1001"/>
        <end position="1222"/>
    </location>
</feature>
<dbReference type="SUPFAM" id="SSF55874">
    <property type="entry name" value="ATPase domain of HSP90 chaperone/DNA topoisomerase II/histidine kinase"/>
    <property type="match status" value="1"/>
</dbReference>
<dbReference type="GO" id="GO:0005524">
    <property type="term" value="F:ATP binding"/>
    <property type="evidence" value="ECO:0007669"/>
    <property type="project" value="UniProtKB-KW"/>
</dbReference>
<dbReference type="EC" id="2.7.13.3" evidence="3"/>
<dbReference type="EMBL" id="CP013118">
    <property type="protein sequence ID" value="ALO14324.1"/>
    <property type="molecule type" value="Genomic_DNA"/>
</dbReference>
<evidence type="ECO:0000256" key="12">
    <source>
        <dbReference type="PROSITE-ProRule" id="PRU00169"/>
    </source>
</evidence>
<keyword evidence="10" id="KW-0472">Membrane</keyword>